<organism evidence="3 4">
    <name type="scientific">Empedobacter tilapiae</name>
    <dbReference type="NCBI Taxonomy" id="2491114"/>
    <lineage>
        <taxon>Bacteria</taxon>
        <taxon>Pseudomonadati</taxon>
        <taxon>Bacteroidota</taxon>
        <taxon>Flavobacteriia</taxon>
        <taxon>Flavobacteriales</taxon>
        <taxon>Weeksellaceae</taxon>
        <taxon>Empedobacter</taxon>
    </lineage>
</organism>
<evidence type="ECO:0000313" key="4">
    <source>
        <dbReference type="Proteomes" id="UP000297998"/>
    </source>
</evidence>
<keyword evidence="2" id="KW-0732">Signal</keyword>
<evidence type="ECO:0000256" key="2">
    <source>
        <dbReference type="SAM" id="SignalP"/>
    </source>
</evidence>
<gene>
    <name evidence="3" type="ORF">E4J94_11990</name>
</gene>
<proteinExistence type="predicted"/>
<dbReference type="Proteomes" id="UP000297998">
    <property type="component" value="Unassembled WGS sequence"/>
</dbReference>
<protein>
    <recommendedName>
        <fullName evidence="5">Carboxypeptidase regulatory-like domain-containing protein</fullName>
    </recommendedName>
</protein>
<keyword evidence="4" id="KW-1185">Reference proteome</keyword>
<evidence type="ECO:0008006" key="5">
    <source>
        <dbReference type="Google" id="ProtNLM"/>
    </source>
</evidence>
<comment type="caution">
    <text evidence="3">The sequence shown here is derived from an EMBL/GenBank/DDBJ whole genome shotgun (WGS) entry which is preliminary data.</text>
</comment>
<reference evidence="3 4" key="1">
    <citation type="submission" date="2019-03" db="EMBL/GenBank/DDBJ databases">
        <title>Empedobacter tilapiae sp. nov., isolated from an intestine of Nile tilapia Oreochromis niloticus.</title>
        <authorList>
            <person name="Kim Y.-O."/>
            <person name="Yoon J.-H."/>
        </authorList>
    </citation>
    <scope>NUCLEOTIDE SEQUENCE [LARGE SCALE GENOMIC DNA]</scope>
    <source>
        <strain evidence="3 4">MRS2</strain>
    </source>
</reference>
<feature type="chain" id="PRO_5021323838" description="Carboxypeptidase regulatory-like domain-containing protein" evidence="2">
    <location>
        <begin position="24"/>
        <end position="1546"/>
    </location>
</feature>
<accession>A0A4Z1BMG9</accession>
<feature type="compositionally biased region" description="Low complexity" evidence="1">
    <location>
        <begin position="1293"/>
        <end position="1310"/>
    </location>
</feature>
<feature type="region of interest" description="Disordered" evidence="1">
    <location>
        <begin position="1292"/>
        <end position="1329"/>
    </location>
</feature>
<evidence type="ECO:0000256" key="1">
    <source>
        <dbReference type="SAM" id="MobiDB-lite"/>
    </source>
</evidence>
<dbReference type="EMBL" id="SRPE01000008">
    <property type="protein sequence ID" value="TGN26069.1"/>
    <property type="molecule type" value="Genomic_DNA"/>
</dbReference>
<feature type="signal peptide" evidence="2">
    <location>
        <begin position="1"/>
        <end position="23"/>
    </location>
</feature>
<dbReference type="RefSeq" id="WP_135836043.1">
    <property type="nucleotide sequence ID" value="NZ_SRPE01000008.1"/>
</dbReference>
<evidence type="ECO:0000313" key="3">
    <source>
        <dbReference type="EMBL" id="TGN26069.1"/>
    </source>
</evidence>
<sequence>MIKHIQFKFCILFCLFFSLNLFANNSIGKGGSTEFYKELYAPSLQDPLIDLEIGKAMGSFNLVEKNKSYTSSINPNQLTEFPIGLKEVIDNVEYGIVVTKAKFTPDYALINVYARIITPQQGAEGGKKELYFGAEDVKLSYQGKIIGDAKLSLLGNVHIPFNNKEWLLTLEGGYLNKKEGSGGNSVNDLTYVVIDCDGIKELSLKGNVQVSRKVLVPVELETGKVIEDDEIRVRGDFSVKATNWNDLLVNVSISPFAVTKQTQKENQGYFTFYANQAILDMSDLRSDPNVVFPEYYATHGYLIDGTESWRGFYVESLHVGLPKEFKTEKNRTVPISFEAHHLIIDRYGVSGKFAANNIFPLKEGITGEKNAWSYSLDQIGVDLAASKIIGANLKGQMQLPIQNTKETTTNNLGTLAYTGYITEEEYLLSVSVQEKLDFSIWSAKASILPGSYVELLVRNKEFLPKAVLNGSLDIAANGKADQNNTEGQKESEFTGVEFQGLTLQTRGPIMTVDYFGTKGAHQIGNFPVTINKIVLQLNETQANLGLDITVGLQDGNFAARGAFFINGVVETNNLRQRWSYNGFRMSKLGLDRVDVGFAIVSGELEFMRDDPVYGKGFRAFLLAEKVKGLGENGTISLNAIFGRSTFRYWGFEGMVDGLKINTGYFNITGFSGGAFYRMIPDSQLSLQYKNRALVFKPDESVGVALRAGIFGNVGSKQAVSLMASFNISTNKNGGLRNIGFIGEAEVMNDLTLSFPNPLNKLQDKVHETIGGRFTQKLTQDLTSDNSPLKNVLDVNVDDYYPTELAGNAALSAKLAMDYDFNNKIFHANLDVNVSVGDFIKGTGPNGRAGWAVLHIAPDEWYMHIGTPTDMIGLKVGVGSFYVKSESYFMVGDRIPGSPPPPVEVAQILGLEQGDLDYMKNLNAIGEGKGFAFGSHFKFDTGDMTALFLYARFAAGFGADIMLKNYGDAVCSNRGGKQIGINGWYANGQAYVYLQGELGIKIKLFFIKKKIPIIKAGAAALLQARGPNPFWMRGYLGGYYNLLGGLIKGKFRFKLEFGEECKLENESVLGGMKIITDVTPQKEDTNVDVFAIPQATFALAVNEPVVIPEDDGDHTYKIIIDKFTIIDDAGKEIKGKIEYEASDRANFVSEDILPPNKKMKAVIEVSFMEKKGGAYQVMMVDGKKATEIEEREFTTGGAPTVIPLHNIQYAYPVVDQNNYYKKESNKGFIKLKRGQDYLFEDPNWTTKTILKAKEGKDLETDFTYDQAANEVRFAIPELANRTEYTLGIVAKSANGSSNQTSDNTSTSTNTQGEEEGSAVETETTTKKAQKLSKDGEIERLAFAFETSKYNTLEEKLNRLKFNHYWEKVSSDVIMLQNATTNGDEAFDIPELVGTKYTDNKPLINIHALMEDDFANKFNGLLYSKYPIDGLTLDRQEDQIGIPPIKALPVFSSYIMYLENNEPNSFLTNYFPYKYDLFRYYKSDWYELVSKAASKYMSIPANNRPSGINELINSSYGIVPKGKYTIKVQYLMPGEKNGTQKQLYFENK</sequence>
<name>A0A4Z1BMG9_9FLAO</name>
<dbReference type="OrthoDB" id="610610at2"/>